<reference evidence="1 2" key="1">
    <citation type="submission" date="2019-02" db="EMBL/GenBank/DDBJ databases">
        <title>Deep-cultivation of Planctomycetes and their phenomic and genomic characterization uncovers novel biology.</title>
        <authorList>
            <person name="Wiegand S."/>
            <person name="Jogler M."/>
            <person name="Boedeker C."/>
            <person name="Pinto D."/>
            <person name="Vollmers J."/>
            <person name="Rivas-Marin E."/>
            <person name="Kohn T."/>
            <person name="Peeters S.H."/>
            <person name="Heuer A."/>
            <person name="Rast P."/>
            <person name="Oberbeckmann S."/>
            <person name="Bunk B."/>
            <person name="Jeske O."/>
            <person name="Meyerdierks A."/>
            <person name="Storesund J.E."/>
            <person name="Kallscheuer N."/>
            <person name="Luecker S."/>
            <person name="Lage O.M."/>
            <person name="Pohl T."/>
            <person name="Merkel B.J."/>
            <person name="Hornburger P."/>
            <person name="Mueller R.-W."/>
            <person name="Bruemmer F."/>
            <person name="Labrenz M."/>
            <person name="Spormann A.M."/>
            <person name="Op Den Camp H."/>
            <person name="Overmann J."/>
            <person name="Amann R."/>
            <person name="Jetten M.S.M."/>
            <person name="Mascher T."/>
            <person name="Medema M.H."/>
            <person name="Devos D.P."/>
            <person name="Kaster A.-K."/>
            <person name="Ovreas L."/>
            <person name="Rohde M."/>
            <person name="Galperin M.Y."/>
            <person name="Jogler C."/>
        </authorList>
    </citation>
    <scope>NUCLEOTIDE SEQUENCE [LARGE SCALE GENOMIC DNA]</scope>
    <source>
        <strain evidence="1 2">Poly59</strain>
    </source>
</reference>
<comment type="caution">
    <text evidence="1">The sequence shown here is derived from an EMBL/GenBank/DDBJ whole genome shotgun (WGS) entry which is preliminary data.</text>
</comment>
<dbReference type="EMBL" id="SJPX01000003">
    <property type="protein sequence ID" value="TWU52030.1"/>
    <property type="molecule type" value="Genomic_DNA"/>
</dbReference>
<dbReference type="AlphaFoldDB" id="A0A5C6EUQ4"/>
<gene>
    <name evidence="1" type="ORF">Poly59_36270</name>
</gene>
<keyword evidence="2" id="KW-1185">Reference proteome</keyword>
<evidence type="ECO:0000313" key="1">
    <source>
        <dbReference type="EMBL" id="TWU52030.1"/>
    </source>
</evidence>
<accession>A0A5C6EUQ4</accession>
<name>A0A5C6EUQ4_9BACT</name>
<evidence type="ECO:0000313" key="2">
    <source>
        <dbReference type="Proteomes" id="UP000317977"/>
    </source>
</evidence>
<organism evidence="1 2">
    <name type="scientific">Rubripirellula reticaptiva</name>
    <dbReference type="NCBI Taxonomy" id="2528013"/>
    <lineage>
        <taxon>Bacteria</taxon>
        <taxon>Pseudomonadati</taxon>
        <taxon>Planctomycetota</taxon>
        <taxon>Planctomycetia</taxon>
        <taxon>Pirellulales</taxon>
        <taxon>Pirellulaceae</taxon>
        <taxon>Rubripirellula</taxon>
    </lineage>
</organism>
<proteinExistence type="predicted"/>
<protein>
    <submittedName>
        <fullName evidence="1">Uncharacterized protein</fullName>
    </submittedName>
</protein>
<dbReference type="Proteomes" id="UP000317977">
    <property type="component" value="Unassembled WGS sequence"/>
</dbReference>
<sequence length="210" mass="23035">MQCTEVFVRPELFCALGHFLPHNPPGDCYRYPTDVRPRTFATRMSKFLQPKDSAMRLIAAILFSVACVSIASQPATADESVTLMGTISQWSYPNSKLNGAGMSDAATVNSDGNRTVKSLVCKATMTTDDSVEKVLDFYKTKLAPDKNADDKTKAKLKDGRSVLVSDDSEGRPFALHTIVINTSTTSTTLIVSRGSGEAKTYIVWKHYVRL</sequence>